<accession>A0ABN2XBR7</accession>
<evidence type="ECO:0000313" key="1">
    <source>
        <dbReference type="EMBL" id="GAA2108679.1"/>
    </source>
</evidence>
<organism evidence="1 2">
    <name type="scientific">Kitasatospora saccharophila</name>
    <dbReference type="NCBI Taxonomy" id="407973"/>
    <lineage>
        <taxon>Bacteria</taxon>
        <taxon>Bacillati</taxon>
        <taxon>Actinomycetota</taxon>
        <taxon>Actinomycetes</taxon>
        <taxon>Kitasatosporales</taxon>
        <taxon>Streptomycetaceae</taxon>
        <taxon>Kitasatospora</taxon>
    </lineage>
</organism>
<dbReference type="Proteomes" id="UP001500897">
    <property type="component" value="Unassembled WGS sequence"/>
</dbReference>
<keyword evidence="2" id="KW-1185">Reference proteome</keyword>
<proteinExistence type="predicted"/>
<reference evidence="1 2" key="1">
    <citation type="journal article" date="2019" name="Int. J. Syst. Evol. Microbiol.">
        <title>The Global Catalogue of Microorganisms (GCM) 10K type strain sequencing project: providing services to taxonomists for standard genome sequencing and annotation.</title>
        <authorList>
            <consortium name="The Broad Institute Genomics Platform"/>
            <consortium name="The Broad Institute Genome Sequencing Center for Infectious Disease"/>
            <person name="Wu L."/>
            <person name="Ma J."/>
        </authorList>
    </citation>
    <scope>NUCLEOTIDE SEQUENCE [LARGE SCALE GENOMIC DNA]</scope>
    <source>
        <strain evidence="1 2">JCM 14559</strain>
    </source>
</reference>
<evidence type="ECO:0000313" key="2">
    <source>
        <dbReference type="Proteomes" id="UP001500897"/>
    </source>
</evidence>
<protein>
    <submittedName>
        <fullName evidence="1">Uncharacterized protein</fullName>
    </submittedName>
</protein>
<gene>
    <name evidence="1" type="ORF">GCM10009759_48750</name>
</gene>
<dbReference type="EMBL" id="BAAANS010000035">
    <property type="protein sequence ID" value="GAA2108679.1"/>
    <property type="molecule type" value="Genomic_DNA"/>
</dbReference>
<comment type="caution">
    <text evidence="1">The sequence shown here is derived from an EMBL/GenBank/DDBJ whole genome shotgun (WGS) entry which is preliminary data.</text>
</comment>
<name>A0ABN2XBR7_9ACTN</name>
<sequence length="101" mass="10290">MPFQFDGFGSEPDAEQVVHRAVRVVGGQQQGVAALPGVVQGGGGGDPAGLRAADQYGAGGHGPGQLSTRFFSPASARSMMTFSALRLIMPSIGILTSTASW</sequence>